<evidence type="ECO:0000313" key="3">
    <source>
        <dbReference type="Proteomes" id="UP000230066"/>
    </source>
</evidence>
<reference evidence="2" key="1">
    <citation type="submission" date="2019-03" db="EMBL/GenBank/DDBJ databases">
        <title>Improved annotation for the trematode Fasciola hepatica.</title>
        <authorList>
            <person name="Choi Y.-J."/>
            <person name="Martin J."/>
            <person name="Mitreva M."/>
        </authorList>
    </citation>
    <scope>NUCLEOTIDE SEQUENCE [LARGE SCALE GENOMIC DNA]</scope>
</reference>
<feature type="compositionally biased region" description="Polar residues" evidence="1">
    <location>
        <begin position="48"/>
        <end position="59"/>
    </location>
</feature>
<dbReference type="AlphaFoldDB" id="A0A4E0R6G0"/>
<evidence type="ECO:0000313" key="2">
    <source>
        <dbReference type="EMBL" id="THD22625.1"/>
    </source>
</evidence>
<accession>A0A4E0R6G0</accession>
<evidence type="ECO:0000256" key="1">
    <source>
        <dbReference type="SAM" id="MobiDB-lite"/>
    </source>
</evidence>
<dbReference type="InterPro" id="IPR024491">
    <property type="entry name" value="Se_SelK/SelG"/>
</dbReference>
<comment type="caution">
    <text evidence="2">The sequence shown here is derived from an EMBL/GenBank/DDBJ whole genome shotgun (WGS) entry which is preliminary data.</text>
</comment>
<protein>
    <submittedName>
        <fullName evidence="2">Retrovirus Pol polyprotein</fullName>
    </submittedName>
</protein>
<dbReference type="EMBL" id="JXXN02002633">
    <property type="protein sequence ID" value="THD22625.1"/>
    <property type="molecule type" value="Genomic_DNA"/>
</dbReference>
<feature type="region of interest" description="Disordered" evidence="1">
    <location>
        <begin position="48"/>
        <end position="90"/>
    </location>
</feature>
<gene>
    <name evidence="2" type="ORF">D915_006425</name>
</gene>
<organism evidence="2 3">
    <name type="scientific">Fasciola hepatica</name>
    <name type="common">Liver fluke</name>
    <dbReference type="NCBI Taxonomy" id="6192"/>
    <lineage>
        <taxon>Eukaryota</taxon>
        <taxon>Metazoa</taxon>
        <taxon>Spiralia</taxon>
        <taxon>Lophotrochozoa</taxon>
        <taxon>Platyhelminthes</taxon>
        <taxon>Trematoda</taxon>
        <taxon>Digenea</taxon>
        <taxon>Plagiorchiida</taxon>
        <taxon>Echinostomata</taxon>
        <taxon>Echinostomatoidea</taxon>
        <taxon>Fasciolidae</taxon>
        <taxon>Fasciola</taxon>
    </lineage>
</organism>
<dbReference type="Proteomes" id="UP000230066">
    <property type="component" value="Unassembled WGS sequence"/>
</dbReference>
<dbReference type="Pfam" id="PF10961">
    <property type="entry name" value="SelK_SelG"/>
    <property type="match status" value="1"/>
</dbReference>
<sequence>MPFVTGSGEVVEKQPWGVNYLKRLLSGLLDLVFLFFRTMLPLDLFRAGNTNSNHRSTWGQGPPRPPGRRFGGIHGSGGAPSAPPMCGSGG</sequence>
<name>A0A4E0R6G0_FASHE</name>
<proteinExistence type="predicted"/>
<keyword evidence="3" id="KW-1185">Reference proteome</keyword>
<feature type="compositionally biased region" description="Gly residues" evidence="1">
    <location>
        <begin position="69"/>
        <end position="78"/>
    </location>
</feature>